<reference evidence="1" key="2">
    <citation type="journal article" date="2023" name="IMA Fungus">
        <title>Comparative genomic study of the Penicillium genus elucidates a diverse pangenome and 15 lateral gene transfer events.</title>
        <authorList>
            <person name="Petersen C."/>
            <person name="Sorensen T."/>
            <person name="Nielsen M.R."/>
            <person name="Sondergaard T.E."/>
            <person name="Sorensen J.L."/>
            <person name="Fitzpatrick D.A."/>
            <person name="Frisvad J.C."/>
            <person name="Nielsen K.L."/>
        </authorList>
    </citation>
    <scope>NUCLEOTIDE SEQUENCE</scope>
    <source>
        <strain evidence="1">IBT 35675</strain>
    </source>
</reference>
<sequence>MDFERASLTACSSRANTCGGSAKLARAGISLGSVGPGNVLAVSETTGSGDPISWVSSGGEFVSPCDSLSSKGSWDLFFGTEDGASNIFAIAEVKTKYRVTDSRPEVLWQETCEMVAWISHEIKNETRRDISRRMILFSQDNTEVYLAFAQARPAYSGKNGYIGQNLGI</sequence>
<accession>A0A9W9RD90</accession>
<dbReference type="Proteomes" id="UP001148299">
    <property type="component" value="Unassembled WGS sequence"/>
</dbReference>
<dbReference type="EMBL" id="JAPZBR010000003">
    <property type="protein sequence ID" value="KAJ5358021.1"/>
    <property type="molecule type" value="Genomic_DNA"/>
</dbReference>
<evidence type="ECO:0000313" key="1">
    <source>
        <dbReference type="EMBL" id="KAJ5358021.1"/>
    </source>
</evidence>
<gene>
    <name evidence="1" type="ORF">N7541_005179</name>
</gene>
<evidence type="ECO:0000313" key="2">
    <source>
        <dbReference type="Proteomes" id="UP001148299"/>
    </source>
</evidence>
<protein>
    <submittedName>
        <fullName evidence="1">Uncharacterized protein</fullName>
    </submittedName>
</protein>
<dbReference type="AlphaFoldDB" id="A0A9W9RD90"/>
<keyword evidence="2" id="KW-1185">Reference proteome</keyword>
<name>A0A9W9RD90_PENBR</name>
<comment type="caution">
    <text evidence="1">The sequence shown here is derived from an EMBL/GenBank/DDBJ whole genome shotgun (WGS) entry which is preliminary data.</text>
</comment>
<reference evidence="1" key="1">
    <citation type="submission" date="2022-12" db="EMBL/GenBank/DDBJ databases">
        <authorList>
            <person name="Petersen C."/>
        </authorList>
    </citation>
    <scope>NUCLEOTIDE SEQUENCE</scope>
    <source>
        <strain evidence="1">IBT 35675</strain>
    </source>
</reference>
<organism evidence="1 2">
    <name type="scientific">Penicillium brevicompactum</name>
    <dbReference type="NCBI Taxonomy" id="5074"/>
    <lineage>
        <taxon>Eukaryota</taxon>
        <taxon>Fungi</taxon>
        <taxon>Dikarya</taxon>
        <taxon>Ascomycota</taxon>
        <taxon>Pezizomycotina</taxon>
        <taxon>Eurotiomycetes</taxon>
        <taxon>Eurotiomycetidae</taxon>
        <taxon>Eurotiales</taxon>
        <taxon>Aspergillaceae</taxon>
        <taxon>Penicillium</taxon>
    </lineage>
</organism>
<proteinExistence type="predicted"/>